<evidence type="ECO:0000313" key="2">
    <source>
        <dbReference type="Proteomes" id="UP000000784"/>
    </source>
</evidence>
<sequence length="191" mass="21502">MSRFLGQMRHRASVSNGFGRDGLTRKDGRTSVYVLRTSRPPVARRTVACGSLDSYRNQDMHPLTAAQASSPQPPFLPTWRQAMHASLGLVHSTLQQLIELMVDDPDRDDSEVDVDCAVELALEHIKRMSVQQHADRYAFEVEWIKATAALRLAQGAFGRPQSRFGLRLKDAIQQLEMLPELVEFVDQDDGE</sequence>
<name>A9BYJ2_DELAS</name>
<dbReference type="AlphaFoldDB" id="A9BYJ2"/>
<gene>
    <name evidence="1" type="ordered locus">Daci_1895</name>
</gene>
<dbReference type="EMBL" id="CP000884">
    <property type="protein sequence ID" value="ABX34535.1"/>
    <property type="molecule type" value="Genomic_DNA"/>
</dbReference>
<evidence type="ECO:0000313" key="1">
    <source>
        <dbReference type="EMBL" id="ABX34535.1"/>
    </source>
</evidence>
<protein>
    <submittedName>
        <fullName evidence="1">Uncharacterized protein</fullName>
    </submittedName>
</protein>
<dbReference type="KEGG" id="dac:Daci_1895"/>
<dbReference type="Proteomes" id="UP000000784">
    <property type="component" value="Chromosome"/>
</dbReference>
<reference evidence="1 2" key="1">
    <citation type="journal article" date="2004" name="Appl. Environ. Microbiol.">
        <title>Mineralization of individual congeners of linear alkylbenzenesulfonate by defined pairs of heterotrophic bacteria.</title>
        <authorList>
            <person name="Schleheck D."/>
            <person name="Knepper T.P."/>
            <person name="Fischer K."/>
            <person name="Cook A.M."/>
        </authorList>
    </citation>
    <scope>NUCLEOTIDE SEQUENCE [LARGE SCALE GENOMIC DNA]</scope>
    <source>
        <strain evidence="2">DSM 14801 / SPH-1</strain>
    </source>
</reference>
<dbReference type="HOGENOM" id="CLU_122308_0_0_4"/>
<proteinExistence type="predicted"/>
<organism evidence="1 2">
    <name type="scientific">Delftia acidovorans (strain DSM 14801 / SPH-1)</name>
    <dbReference type="NCBI Taxonomy" id="398578"/>
    <lineage>
        <taxon>Bacteria</taxon>
        <taxon>Pseudomonadati</taxon>
        <taxon>Pseudomonadota</taxon>
        <taxon>Betaproteobacteria</taxon>
        <taxon>Burkholderiales</taxon>
        <taxon>Comamonadaceae</taxon>
        <taxon>Delftia</taxon>
    </lineage>
</organism>
<keyword evidence="2" id="KW-1185">Reference proteome</keyword>
<accession>A9BYJ2</accession>
<reference evidence="2" key="2">
    <citation type="submission" date="2007-11" db="EMBL/GenBank/DDBJ databases">
        <title>Complete sequence of Delftia acidovorans DSM 14801 / SPH-1.</title>
        <authorList>
            <person name="Copeland A."/>
            <person name="Lucas S."/>
            <person name="Lapidus A."/>
            <person name="Barry K."/>
            <person name="Glavina del Rio T."/>
            <person name="Dalin E."/>
            <person name="Tice H."/>
            <person name="Pitluck S."/>
            <person name="Lowry S."/>
            <person name="Clum A."/>
            <person name="Schmutz J."/>
            <person name="Larimer F."/>
            <person name="Land M."/>
            <person name="Hauser L."/>
            <person name="Kyrpides N."/>
            <person name="Kim E."/>
            <person name="Schleheck D."/>
            <person name="Richardson P."/>
        </authorList>
    </citation>
    <scope>NUCLEOTIDE SEQUENCE [LARGE SCALE GENOMIC DNA]</scope>
    <source>
        <strain evidence="2">DSM 14801 / SPH-1</strain>
    </source>
</reference>